<evidence type="ECO:0000256" key="9">
    <source>
        <dbReference type="ARBA" id="ARBA00023319"/>
    </source>
</evidence>
<keyword evidence="4" id="KW-0963">Cytoplasm</keyword>
<dbReference type="GO" id="GO:0005634">
    <property type="term" value="C:nucleus"/>
    <property type="evidence" value="ECO:0007669"/>
    <property type="project" value="UniProtKB-SubCell"/>
</dbReference>
<feature type="domain" description="Ig-like" evidence="10">
    <location>
        <begin position="2306"/>
        <end position="2390"/>
    </location>
</feature>
<feature type="domain" description="Ig-like" evidence="10">
    <location>
        <begin position="830"/>
        <end position="902"/>
    </location>
</feature>
<feature type="domain" description="Ig-like" evidence="10">
    <location>
        <begin position="2573"/>
        <end position="2657"/>
    </location>
</feature>
<comment type="subcellular location">
    <subcellularLocation>
        <location evidence="2">Cytoplasm</location>
    </subcellularLocation>
    <subcellularLocation>
        <location evidence="1">Nucleus</location>
    </subcellularLocation>
</comment>
<dbReference type="FunFam" id="2.60.40.10:FF:000050">
    <property type="entry name" value="Titin isoform B"/>
    <property type="match status" value="2"/>
</dbReference>
<keyword evidence="7" id="KW-1015">Disulfide bond</keyword>
<keyword evidence="8" id="KW-0539">Nucleus</keyword>
<dbReference type="FunFam" id="2.60.40.10:FF:000228">
    <property type="entry name" value="obscurin isoform X4"/>
    <property type="match status" value="6"/>
</dbReference>
<evidence type="ECO:0000256" key="7">
    <source>
        <dbReference type="ARBA" id="ARBA00023157"/>
    </source>
</evidence>
<feature type="domain" description="Ig-like" evidence="10">
    <location>
        <begin position="550"/>
        <end position="634"/>
    </location>
</feature>
<feature type="domain" description="Ig-like" evidence="10">
    <location>
        <begin position="1678"/>
        <end position="1762"/>
    </location>
</feature>
<dbReference type="SMART" id="SM00409">
    <property type="entry name" value="IG"/>
    <property type="match status" value="28"/>
</dbReference>
<dbReference type="Gene3D" id="2.60.40.10">
    <property type="entry name" value="Immunoglobulins"/>
    <property type="match status" value="32"/>
</dbReference>
<gene>
    <name evidence="11" type="primary">Obscn_1</name>
    <name evidence="11" type="ORF">EYF80_000649</name>
</gene>
<dbReference type="SMART" id="SM00408">
    <property type="entry name" value="IGc2"/>
    <property type="match status" value="24"/>
</dbReference>
<dbReference type="Pfam" id="PF07679">
    <property type="entry name" value="I-set"/>
    <property type="match status" value="25"/>
</dbReference>
<dbReference type="InterPro" id="IPR052385">
    <property type="entry name" value="Obscurin/Obscurin-like_Reg"/>
</dbReference>
<feature type="domain" description="Ig-like" evidence="10">
    <location>
        <begin position="214"/>
        <end position="285"/>
    </location>
</feature>
<evidence type="ECO:0000256" key="3">
    <source>
        <dbReference type="ARBA" id="ARBA00006692"/>
    </source>
</evidence>
<evidence type="ECO:0000259" key="10">
    <source>
        <dbReference type="PROSITE" id="PS50835"/>
    </source>
</evidence>
<dbReference type="Pfam" id="PF13927">
    <property type="entry name" value="Ig_3"/>
    <property type="match status" value="1"/>
</dbReference>
<dbReference type="InterPro" id="IPR036179">
    <property type="entry name" value="Ig-like_dom_sf"/>
</dbReference>
<dbReference type="SMART" id="SM00406">
    <property type="entry name" value="IGv"/>
    <property type="match status" value="7"/>
</dbReference>
<evidence type="ECO:0000256" key="6">
    <source>
        <dbReference type="ARBA" id="ARBA00022737"/>
    </source>
</evidence>
<evidence type="ECO:0000256" key="2">
    <source>
        <dbReference type="ARBA" id="ARBA00004496"/>
    </source>
</evidence>
<feature type="domain" description="Ig-like" evidence="10">
    <location>
        <begin position="1767"/>
        <end position="1851"/>
    </location>
</feature>
<feature type="domain" description="Ig-like" evidence="10">
    <location>
        <begin position="1244"/>
        <end position="1329"/>
    </location>
</feature>
<dbReference type="InterPro" id="IPR013106">
    <property type="entry name" value="Ig_V-set"/>
</dbReference>
<accession>A0A4Z2JHH3</accession>
<feature type="domain" description="Ig-like" evidence="10">
    <location>
        <begin position="1500"/>
        <end position="1584"/>
    </location>
</feature>
<feature type="domain" description="Ig-like" evidence="10">
    <location>
        <begin position="2034"/>
        <end position="2118"/>
    </location>
</feature>
<feature type="domain" description="Ig-like" evidence="10">
    <location>
        <begin position="2662"/>
        <end position="2698"/>
    </location>
</feature>
<keyword evidence="12" id="KW-1185">Reference proteome</keyword>
<dbReference type="OrthoDB" id="2570713at2759"/>
<feature type="domain" description="Ig-like" evidence="10">
    <location>
        <begin position="1589"/>
        <end position="1661"/>
    </location>
</feature>
<evidence type="ECO:0000256" key="4">
    <source>
        <dbReference type="ARBA" id="ARBA00022490"/>
    </source>
</evidence>
<sequence>MGENIPGGIVAAAKNRLQVVKGLEDVEVSECEICSFEVNLNLAFIEGLWTRDGMPLKSKPNCRISTHGKKHSLLLNRVALGDAGLFSFQANGIQTSGRLSVTARDIYIVKELEHVDTMERQPVNFLCEVNQVDLDGRWYRDDGRIRPGDNIKIRQQGKTHSLFFKSVRPQHAGEIRFTAERVSSYATLTVKELPVQIARPLRVKIAMYRHRGLLECQVSRPNAQVRWYKNRRELLPSKKYQLISQDVYRQLTIDDICSSDEDTYTCDAGDDNTSCQLLVEEQAIKIVRGMSSVEVMEPEPALFQVETSLKSGRPPRWTLNGEVLEPCAAVNMNREGTLHSLCLTSTESSMSGPMVFIAGKSRSTAQLTVNERPLQVARHLDDVQAKENSSVTLSCAFAPSPRAVRWFKGRTALKTSNKYSMKREGKRTQLTIHGLVGMDAGQYRCMAGGSQSTAHVEVEVRTLKLVKHLEPKEVEEDAIATFSCELNYVVANVEWLFNNVRLYCNAMYRIQHMGTMHSLTIKKLRPQQSRVTFKTGLLSETTTLHVKERPAVFLRSLEDAVGEEQGNVCLQCEISKETVTPVWKKDGMVLTADDKHELLQSGKSMTLIVHSLSKDDAGQYTCDLGTSQTKAKVSVHDLHITISQRMKTTSVLEGENCTFDCQLSHDVEDEPSWIINGQMAVTNSRIQVINNGRNYKMIIRDAILTDAGDVVFTIKDLSCRTMLFVKEKPVHIFRELLHVKAVPGEDAELSCEITKPEAVIRWLKNGHFIRESPKYEMSVEKNLARLVIRNTIIRDSGEYCCEADGVASRGKLDIRELQHTFAMELKDMRGEEKGKVTLECETRQPAKRVTWLKGMGELRSGRKYVIRQKGVVLSLTITCLDKSDTDVYTCDVITMQSRAQLTVQGEKVLILDELEDVECLEGDTVTFRCRICPSDYIGIKWYLDETLLYTNELNEIQMVAGGYHTLTFQQLARKDTGTISFAAGDKRSYASLLVRERRPTITKALEDCEAFEGGGLVLSCLASKPCHILWYKDGCLMWNSSRYFASRTGCEARLTIREVCNNDAGVYECSAGSVTTRAVVTVKAIPAEFTQILKSVEAKEGETVTFICEYSLPGVQVHWKRGFESIRSGDKYLMKQRKTIHSLTIKALKPGDSGEYTCQCRDHHTAARLKVHAIPITFIQQLKNMQAEEGSNVLLRCELSKPGIPVEWSKGHELLKNGVKYQIRKRETTLELLIWKPVSEDTLPIAFKQKLRNVLIEEGNTAVLRGELSKSGHTVEWMKSGTELIKNGEKYHMRQREVLIELRIVDVTPEDSDIYTCICGSVETTATLTVNALPVTFRQKLKNFQVEEGHSISLECEISKAGVPVEWRLGGDLLENGDKYQIKQRGSALELIVRDAEPEDSGVYTSVPATFKVNLKSLEAEEGNSVTLRCELSKKGVPVQWQRDTEVISEQIYRGKYQTKLEGKTAQMTILNVQPEDAGKYSCIIGDQKTTAEVKVKSLPVTFKREIQLLEVKEGDTGVFCCELFKPGAPVEWRKGRTVLKPGDKYQMKQEGPFTKLVINNVEESDAGKYICKTKDSQSTAELIVQDLPASFKMPLVNQEMTEGNSMLLRCELNKPAPSVEWKRGGELLRNGDKYQMKKKDLQVEMKVADLSLDDAGDYTCICGEESTKARIIVNERPIKFLQELRNIQVQEGNGVTLCCELSKPVSPVQWKKGDNVLTNGEKYQMKQSGSTLEFLIRKSQPEDSGTYSCVCDDITTMATIIITAIPVTFKQKLKNQEAVEEGSVTLRCELSKPGVPVEWRKDAQLLTEGDRYQIKQEGRMAEMLIRNLTLTDLGEYSCFVGTVVTSADIKVRAIPVTFKQELDHLEVKEGDSGVFCCELSKPGAAVDWRKGRVILKPGYKYEMKQQGRLTKLIINNAEESDAGKYTCKTKDTQSTAELTVKAPPITFKTKLRNQQVEEENSLTLNCELSKPGLAVEWRKGQEVLKNNFKYQIKNRNSTMELAIKNAQLGDSGLYSCVHGDVKTTANITITPIPLTFKLGLKNQDAPEGGNVSLRCELSRAGVPVQWWKAEDQLHHGGRYQMTLKGKTAEMQIKNVQPEDVGEYSCVLGEQKTTAEVNVRAAASVFFEKELESQAVMEGKSVLLSCEVSSASVPVTWKKDNTVVEEGGPCILMKKGPTHTLEIKKLHLEDAGEYCCISRGKKSTARLIVRERVRIVTELQGITVTAGEDAVFECELSHADVSEGVWWLGSSPLQKNEMNQMTWQDRHHRLVLTMTTPEETGIVAFVVGEERTSARLLVVAKAKELPPFFQEELQSVDVEEGDSASLYCELSKLGVPIQWMKNRLPLRAGRKYEIRQDGCLLQLNIKELKLEDSGSYTCQSGSAETTATVTVKELPPFFKKELRSVEAEEGGAASLCCELTKAGVSVQWKKNKLPLRANRKYEMKQDGCLLQLNIKDLKPEDRGSYTCQAGSAETTATVSVKELPAFFKEELQNVNAKEGGTASLCCELSKAGVPVQWKKNKLPLRAGTKHEMKQDGGLLQLLIKELKPEDSGSYSCQAQSAETTATVSVKELPPFFKEELQNMKVEEGDTASLSCELSKPGISVQWRKNRVSLTANRKYEMKQDGCLLQLHIKDLKPEDRGSYTCQAGSAETTSTVTVKELPPFFKKDLVSVEAEEGGTASLCCELSKPGVLVQWRKNKLPLRASRKHEMKQDELIPFFNKELQRVEAEEGDTASLCCELSTAGVSVQWKKNKLPLRANRKYEMKQDGCLLQLNINDLKSEDRGSYTCQAESAETTATVTVKGVFAFGEL</sequence>
<dbReference type="InterPro" id="IPR007110">
    <property type="entry name" value="Ig-like_dom"/>
</dbReference>
<evidence type="ECO:0000256" key="8">
    <source>
        <dbReference type="ARBA" id="ARBA00023242"/>
    </source>
</evidence>
<dbReference type="CDD" id="cd00096">
    <property type="entry name" value="Ig"/>
    <property type="match status" value="5"/>
</dbReference>
<feature type="domain" description="Ig-like" evidence="10">
    <location>
        <begin position="1856"/>
        <end position="1940"/>
    </location>
</feature>
<keyword evidence="5" id="KW-0597">Phosphoprotein</keyword>
<dbReference type="SUPFAM" id="SSF48726">
    <property type="entry name" value="Immunoglobulin"/>
    <property type="match status" value="32"/>
</dbReference>
<keyword evidence="9" id="KW-0393">Immunoglobulin domain</keyword>
<feature type="domain" description="Ig-like" evidence="10">
    <location>
        <begin position="1408"/>
        <end position="1495"/>
    </location>
</feature>
<feature type="domain" description="Ig-like" evidence="10">
    <location>
        <begin position="729"/>
        <end position="818"/>
    </location>
</feature>
<dbReference type="GO" id="GO:0005737">
    <property type="term" value="C:cytoplasm"/>
    <property type="evidence" value="ECO:0007669"/>
    <property type="project" value="UniProtKB-SubCell"/>
</dbReference>
<dbReference type="FunFam" id="2.60.40.10:FF:000707">
    <property type="entry name" value="Obscurin, cytoskeletal calmodulin and titin-interacting RhoGEF"/>
    <property type="match status" value="5"/>
</dbReference>
<feature type="domain" description="Ig-like" evidence="10">
    <location>
        <begin position="1334"/>
        <end position="1405"/>
    </location>
</feature>
<dbReference type="PANTHER" id="PTHR35971:SF5">
    <property type="entry name" value="OBSCURIN LIKE CYTOSKELETAL ADAPTOR 1"/>
    <property type="match status" value="1"/>
</dbReference>
<dbReference type="Proteomes" id="UP000314294">
    <property type="component" value="Unassembled WGS sequence"/>
</dbReference>
<evidence type="ECO:0000313" key="12">
    <source>
        <dbReference type="Proteomes" id="UP000314294"/>
    </source>
</evidence>
<dbReference type="InterPro" id="IPR013783">
    <property type="entry name" value="Ig-like_fold"/>
</dbReference>
<evidence type="ECO:0000256" key="5">
    <source>
        <dbReference type="ARBA" id="ARBA00022553"/>
    </source>
</evidence>
<dbReference type="PANTHER" id="PTHR35971">
    <property type="entry name" value="SI:DKEY-31G6.6"/>
    <property type="match status" value="1"/>
</dbReference>
<feature type="domain" description="Ig-like" evidence="10">
    <location>
        <begin position="2484"/>
        <end position="2568"/>
    </location>
</feature>
<feature type="domain" description="Ig-like" evidence="10">
    <location>
        <begin position="999"/>
        <end position="1081"/>
    </location>
</feature>
<feature type="domain" description="Ig-like" evidence="10">
    <location>
        <begin position="1944"/>
        <end position="2029"/>
    </location>
</feature>
<evidence type="ECO:0000256" key="1">
    <source>
        <dbReference type="ARBA" id="ARBA00004123"/>
    </source>
</evidence>
<dbReference type="EMBL" id="SRLO01000002">
    <property type="protein sequence ID" value="TNN89361.1"/>
    <property type="molecule type" value="Genomic_DNA"/>
</dbReference>
<dbReference type="InterPro" id="IPR003598">
    <property type="entry name" value="Ig_sub2"/>
</dbReference>
<feature type="domain" description="Ig-like" evidence="10">
    <location>
        <begin position="373"/>
        <end position="461"/>
    </location>
</feature>
<proteinExistence type="inferred from homology"/>
<comment type="similarity">
    <text evidence="3">Belongs to the protein kinase superfamily. CAMK Ser/Thr protein kinase family.</text>
</comment>
<reference evidence="11 12" key="1">
    <citation type="submission" date="2019-03" db="EMBL/GenBank/DDBJ databases">
        <title>First draft genome of Liparis tanakae, snailfish: a comprehensive survey of snailfish specific genes.</title>
        <authorList>
            <person name="Kim W."/>
            <person name="Song I."/>
            <person name="Jeong J.-H."/>
            <person name="Kim D."/>
            <person name="Kim S."/>
            <person name="Ryu S."/>
            <person name="Song J.Y."/>
            <person name="Lee S.K."/>
        </authorList>
    </citation>
    <scope>NUCLEOTIDE SEQUENCE [LARGE SCALE GENOMIC DNA]</scope>
    <source>
        <tissue evidence="11">Muscle</tissue>
    </source>
</reference>
<feature type="domain" description="Ig-like" evidence="10">
    <location>
        <begin position="2123"/>
        <end position="2208"/>
    </location>
</feature>
<evidence type="ECO:0000313" key="11">
    <source>
        <dbReference type="EMBL" id="TNN89361.1"/>
    </source>
</evidence>
<dbReference type="FunFam" id="2.60.40.10:FF:000421">
    <property type="entry name" value="LOW QUALITY PROTEIN: obscurin"/>
    <property type="match status" value="1"/>
</dbReference>
<dbReference type="InterPro" id="IPR013098">
    <property type="entry name" value="Ig_I-set"/>
</dbReference>
<organism evidence="11 12">
    <name type="scientific">Liparis tanakae</name>
    <name type="common">Tanaka's snailfish</name>
    <dbReference type="NCBI Taxonomy" id="230148"/>
    <lineage>
        <taxon>Eukaryota</taxon>
        <taxon>Metazoa</taxon>
        <taxon>Chordata</taxon>
        <taxon>Craniata</taxon>
        <taxon>Vertebrata</taxon>
        <taxon>Euteleostomi</taxon>
        <taxon>Actinopterygii</taxon>
        <taxon>Neopterygii</taxon>
        <taxon>Teleostei</taxon>
        <taxon>Neoteleostei</taxon>
        <taxon>Acanthomorphata</taxon>
        <taxon>Eupercaria</taxon>
        <taxon>Perciformes</taxon>
        <taxon>Cottioidei</taxon>
        <taxon>Cottales</taxon>
        <taxon>Liparidae</taxon>
        <taxon>Liparis</taxon>
    </lineage>
</organism>
<protein>
    <submittedName>
        <fullName evidence="11">Obscurin</fullName>
    </submittedName>
</protein>
<comment type="caution">
    <text evidence="11">The sequence shown here is derived from an EMBL/GenBank/DDBJ whole genome shotgun (WGS) entry which is preliminary data.</text>
</comment>
<keyword evidence="6" id="KW-0677">Repeat</keyword>
<name>A0A4Z2JHH3_9TELE</name>
<feature type="domain" description="Ig-like" evidence="10">
    <location>
        <begin position="2717"/>
        <end position="2800"/>
    </location>
</feature>
<feature type="domain" description="Ig-like" evidence="10">
    <location>
        <begin position="2395"/>
        <end position="2479"/>
    </location>
</feature>
<dbReference type="PROSITE" id="PS50835">
    <property type="entry name" value="IG_LIKE"/>
    <property type="match status" value="24"/>
</dbReference>
<dbReference type="InterPro" id="IPR003599">
    <property type="entry name" value="Ig_sub"/>
</dbReference>
<feature type="domain" description="Ig-like" evidence="10">
    <location>
        <begin position="1086"/>
        <end position="1177"/>
    </location>
</feature>